<keyword evidence="5 9" id="KW-0732">Signal</keyword>
<dbReference type="InterPro" id="IPR009079">
    <property type="entry name" value="4_helix_cytokine-like_core"/>
</dbReference>
<dbReference type="Gene3D" id="1.20.1250.70">
    <property type="entry name" value="Interleukin-15/Interleukin-21"/>
    <property type="match status" value="1"/>
</dbReference>
<dbReference type="Ensembl" id="ENSOTST00005174321.1">
    <property type="protein sequence ID" value="ENSOTSP00005147435.1"/>
    <property type="gene ID" value="ENSOTSG00005075312.1"/>
</dbReference>
<comment type="similarity">
    <text evidence="2 8">Belongs to the IL-15/IL-21 family.</text>
</comment>
<proteinExistence type="inferred from homology"/>
<evidence type="ECO:0000313" key="10">
    <source>
        <dbReference type="Ensembl" id="ENSOTSP00005147435.1"/>
    </source>
</evidence>
<evidence type="ECO:0000256" key="8">
    <source>
        <dbReference type="RuleBase" id="RU003453"/>
    </source>
</evidence>
<sequence>MLRRQRTGTLLTLLLWFLFFIAMTTKQAYGKSMCSKELPGIVRKCIEEVLKMESFDCRLYTPTLADYQQKCPTSTLICFEKEVNVLVLESGNKSSPIYKPKLSIRLKSLIKQKEGANCPDCEAHRERAAKDFLTTLQTILEWMNDQGVGSHPAIEMDTSIDGHIQGLTYVQKAT</sequence>
<organism evidence="10 11">
    <name type="scientific">Oncorhynchus tshawytscha</name>
    <name type="common">Chinook salmon</name>
    <name type="synonym">Salmo tshawytscha</name>
    <dbReference type="NCBI Taxonomy" id="74940"/>
    <lineage>
        <taxon>Eukaryota</taxon>
        <taxon>Metazoa</taxon>
        <taxon>Chordata</taxon>
        <taxon>Craniata</taxon>
        <taxon>Vertebrata</taxon>
        <taxon>Euteleostomi</taxon>
        <taxon>Actinopterygii</taxon>
        <taxon>Neopterygii</taxon>
        <taxon>Teleostei</taxon>
        <taxon>Protacanthopterygii</taxon>
        <taxon>Salmoniformes</taxon>
        <taxon>Salmonidae</taxon>
        <taxon>Salmoninae</taxon>
        <taxon>Oncorhynchus</taxon>
    </lineage>
</organism>
<dbReference type="PANTHER" id="PTHR14356:SF2">
    <property type="entry name" value="INTERLEUKIN-21"/>
    <property type="match status" value="1"/>
</dbReference>
<feature type="chain" id="PRO_5044321114" description="Interleukin" evidence="9">
    <location>
        <begin position="31"/>
        <end position="174"/>
    </location>
</feature>
<feature type="signal peptide" evidence="9">
    <location>
        <begin position="1"/>
        <end position="30"/>
    </location>
</feature>
<evidence type="ECO:0000256" key="7">
    <source>
        <dbReference type="ARBA" id="ARBA00045924"/>
    </source>
</evidence>
<dbReference type="SUPFAM" id="SSF47266">
    <property type="entry name" value="4-helical cytokines"/>
    <property type="match status" value="1"/>
</dbReference>
<comment type="subcellular location">
    <subcellularLocation>
        <location evidence="1">Secreted</location>
    </subcellularLocation>
</comment>
<reference evidence="11" key="1">
    <citation type="journal article" date="2018" name="PLoS ONE">
        <title>Chinook salmon (Oncorhynchus tshawytscha) genome and transcriptome.</title>
        <authorList>
            <person name="Christensen K.A."/>
            <person name="Leong J.S."/>
            <person name="Sakhrani D."/>
            <person name="Biagi C.A."/>
            <person name="Minkley D.R."/>
            <person name="Withler R.E."/>
            <person name="Rondeau E.B."/>
            <person name="Koop B.F."/>
            <person name="Devlin R.H."/>
        </authorList>
    </citation>
    <scope>NUCLEOTIDE SEQUENCE [LARGE SCALE GENOMIC DNA]</scope>
</reference>
<dbReference type="GO" id="GO:0005615">
    <property type="term" value="C:extracellular space"/>
    <property type="evidence" value="ECO:0007669"/>
    <property type="project" value="UniProtKB-KW"/>
</dbReference>
<evidence type="ECO:0000256" key="9">
    <source>
        <dbReference type="SAM" id="SignalP"/>
    </source>
</evidence>
<dbReference type="GeneTree" id="ENSGT00990000205582"/>
<keyword evidence="6" id="KW-1015">Disulfide bond</keyword>
<evidence type="ECO:0000313" key="11">
    <source>
        <dbReference type="Proteomes" id="UP000694402"/>
    </source>
</evidence>
<keyword evidence="3 8" id="KW-0202">Cytokine</keyword>
<protein>
    <recommendedName>
        <fullName evidence="8">Interleukin</fullName>
    </recommendedName>
</protein>
<evidence type="ECO:0000256" key="6">
    <source>
        <dbReference type="ARBA" id="ARBA00023157"/>
    </source>
</evidence>
<dbReference type="AlphaFoldDB" id="A0AAZ3S2Z3"/>
<evidence type="ECO:0000256" key="3">
    <source>
        <dbReference type="ARBA" id="ARBA00022514"/>
    </source>
</evidence>
<dbReference type="Proteomes" id="UP000694402">
    <property type="component" value="Unassembled WGS sequence"/>
</dbReference>
<accession>A0AAZ3S2Z3</accession>
<reference evidence="10" key="3">
    <citation type="submission" date="2025-09" db="UniProtKB">
        <authorList>
            <consortium name="Ensembl"/>
        </authorList>
    </citation>
    <scope>IDENTIFICATION</scope>
</reference>
<evidence type="ECO:0000256" key="2">
    <source>
        <dbReference type="ARBA" id="ARBA00006050"/>
    </source>
</evidence>
<evidence type="ECO:0000256" key="1">
    <source>
        <dbReference type="ARBA" id="ARBA00004613"/>
    </source>
</evidence>
<keyword evidence="4" id="KW-0964">Secreted</keyword>
<comment type="function">
    <text evidence="7">Cytokine with immunoregulatory activity. May promote the transition between innate and adaptive immunity. Induces the production of IgG(1) and IgG(3) in B-cells. Implicated in the generation and maintenance of T follicular helper (Tfh) cells and the formation of germinal-centers. Together with IL6, control the early generation of Tfh cells and are critical for an effective antibody response to acute viral infection. May play a role in proliferation and maturation of natural killer (NK) cells in synergy with IL15. May regulate proliferation of mature B- and T-cells in response to activating stimuli. In synergy with IL15 and IL18 stimulates interferon gamma production in T-cells and NK cells. During T-cell mediated immune response may inhibit dendritic cells (DC) activation and maturation.</text>
</comment>
<dbReference type="PANTHER" id="PTHR14356">
    <property type="entry name" value="INTERLEUKIN-15-RELATED"/>
    <property type="match status" value="1"/>
</dbReference>
<evidence type="ECO:0000256" key="4">
    <source>
        <dbReference type="ARBA" id="ARBA00022525"/>
    </source>
</evidence>
<dbReference type="Pfam" id="PF02372">
    <property type="entry name" value="IL15"/>
    <property type="match status" value="1"/>
</dbReference>
<dbReference type="InterPro" id="IPR003443">
    <property type="entry name" value="IL-15/IL-21_fam"/>
</dbReference>
<keyword evidence="11" id="KW-1185">Reference proteome</keyword>
<dbReference type="GO" id="GO:0005126">
    <property type="term" value="F:cytokine receptor binding"/>
    <property type="evidence" value="ECO:0007669"/>
    <property type="project" value="InterPro"/>
</dbReference>
<dbReference type="GO" id="GO:0006955">
    <property type="term" value="P:immune response"/>
    <property type="evidence" value="ECO:0007669"/>
    <property type="project" value="InterPro"/>
</dbReference>
<name>A0AAZ3S2Z3_ONCTS</name>
<reference evidence="10" key="2">
    <citation type="submission" date="2025-08" db="UniProtKB">
        <authorList>
            <consortium name="Ensembl"/>
        </authorList>
    </citation>
    <scope>IDENTIFICATION</scope>
</reference>
<dbReference type="GO" id="GO:0005125">
    <property type="term" value="F:cytokine activity"/>
    <property type="evidence" value="ECO:0007669"/>
    <property type="project" value="UniProtKB-KW"/>
</dbReference>
<evidence type="ECO:0000256" key="5">
    <source>
        <dbReference type="ARBA" id="ARBA00022729"/>
    </source>
</evidence>